<evidence type="ECO:0000256" key="2">
    <source>
        <dbReference type="ARBA" id="ARBA00022475"/>
    </source>
</evidence>
<dbReference type="Proteomes" id="UP001621714">
    <property type="component" value="Unassembled WGS sequence"/>
</dbReference>
<accession>A0ABW8PXM0</accession>
<dbReference type="InterPro" id="IPR050790">
    <property type="entry name" value="ExbB/TolQ_transport"/>
</dbReference>
<gene>
    <name evidence="11" type="ORF">V6U78_06300</name>
</gene>
<evidence type="ECO:0000256" key="3">
    <source>
        <dbReference type="ARBA" id="ARBA00022692"/>
    </source>
</evidence>
<comment type="subcellular location">
    <subcellularLocation>
        <location evidence="1">Cell membrane</location>
        <topology evidence="1">Multi-pass membrane protein</topology>
    </subcellularLocation>
    <subcellularLocation>
        <location evidence="6">Membrane</location>
        <topology evidence="6">Multi-pass membrane protein</topology>
    </subcellularLocation>
</comment>
<keyword evidence="4 8" id="KW-1133">Transmembrane helix</keyword>
<keyword evidence="6" id="KW-0653">Protein transport</keyword>
<feature type="chain" id="PRO_5045459936" evidence="9">
    <location>
        <begin position="21"/>
        <end position="465"/>
    </location>
</feature>
<dbReference type="PANTHER" id="PTHR30625">
    <property type="entry name" value="PROTEIN TOLQ"/>
    <property type="match status" value="1"/>
</dbReference>
<feature type="transmembrane region" description="Helical" evidence="8">
    <location>
        <begin position="364"/>
        <end position="387"/>
    </location>
</feature>
<evidence type="ECO:0000256" key="9">
    <source>
        <dbReference type="SAM" id="SignalP"/>
    </source>
</evidence>
<keyword evidence="9" id="KW-0732">Signal</keyword>
<comment type="caution">
    <text evidence="11">The sequence shown here is derived from an EMBL/GenBank/DDBJ whole genome shotgun (WGS) entry which is preliminary data.</text>
</comment>
<feature type="coiled-coil region" evidence="7">
    <location>
        <begin position="66"/>
        <end position="107"/>
    </location>
</feature>
<dbReference type="RefSeq" id="WP_405338552.1">
    <property type="nucleotide sequence ID" value="NZ_JBANFI010000003.1"/>
</dbReference>
<evidence type="ECO:0000256" key="1">
    <source>
        <dbReference type="ARBA" id="ARBA00004651"/>
    </source>
</evidence>
<feature type="signal peptide" evidence="9">
    <location>
        <begin position="1"/>
        <end position="20"/>
    </location>
</feature>
<keyword evidence="5 8" id="KW-0472">Membrane</keyword>
<dbReference type="InterPro" id="IPR002898">
    <property type="entry name" value="MotA_ExbB_proton_chnl"/>
</dbReference>
<proteinExistence type="inferred from homology"/>
<comment type="similarity">
    <text evidence="6">Belongs to the exbB/tolQ family.</text>
</comment>
<evidence type="ECO:0000259" key="10">
    <source>
        <dbReference type="Pfam" id="PF01618"/>
    </source>
</evidence>
<evidence type="ECO:0000256" key="4">
    <source>
        <dbReference type="ARBA" id="ARBA00022989"/>
    </source>
</evidence>
<dbReference type="InterPro" id="IPR017270">
    <property type="entry name" value="MotA/TolQ/ExbB-rel"/>
</dbReference>
<evidence type="ECO:0000256" key="5">
    <source>
        <dbReference type="ARBA" id="ARBA00023136"/>
    </source>
</evidence>
<organism evidence="11 12">
    <name type="scientific">Marinospirillum alkalitolerans</name>
    <dbReference type="NCBI Taxonomy" id="3123374"/>
    <lineage>
        <taxon>Bacteria</taxon>
        <taxon>Pseudomonadati</taxon>
        <taxon>Pseudomonadota</taxon>
        <taxon>Gammaproteobacteria</taxon>
        <taxon>Oceanospirillales</taxon>
        <taxon>Oceanospirillaceae</taxon>
        <taxon>Marinospirillum</taxon>
    </lineage>
</organism>
<evidence type="ECO:0000256" key="6">
    <source>
        <dbReference type="RuleBase" id="RU004057"/>
    </source>
</evidence>
<evidence type="ECO:0000256" key="7">
    <source>
        <dbReference type="SAM" id="Coils"/>
    </source>
</evidence>
<evidence type="ECO:0000256" key="8">
    <source>
        <dbReference type="SAM" id="Phobius"/>
    </source>
</evidence>
<keyword evidence="12" id="KW-1185">Reference proteome</keyword>
<evidence type="ECO:0000313" key="12">
    <source>
        <dbReference type="Proteomes" id="UP001621714"/>
    </source>
</evidence>
<keyword evidence="6" id="KW-0813">Transport</keyword>
<evidence type="ECO:0000313" key="11">
    <source>
        <dbReference type="EMBL" id="MFK7160644.1"/>
    </source>
</evidence>
<reference evidence="11 12" key="1">
    <citation type="submission" date="2024-02" db="EMBL/GenBank/DDBJ databases">
        <title>Marinospirillum sp. MEB 164 isolated from Lonar lake sediment.</title>
        <authorList>
            <person name="Joshi A."/>
            <person name="Thite S."/>
        </authorList>
    </citation>
    <scope>NUCLEOTIDE SEQUENCE [LARGE SCALE GENOMIC DNA]</scope>
    <source>
        <strain evidence="11 12">MEB164</strain>
    </source>
</reference>
<feature type="transmembrane region" description="Helical" evidence="8">
    <location>
        <begin position="407"/>
        <end position="431"/>
    </location>
</feature>
<keyword evidence="2" id="KW-1003">Cell membrane</keyword>
<dbReference type="Pfam" id="PF01618">
    <property type="entry name" value="MotA_ExbB"/>
    <property type="match status" value="1"/>
</dbReference>
<name>A0ABW8PXM0_9GAMM</name>
<sequence>MKKQPWFSSLGLLLCLLASAALQSAAASQHVTPEDYWRGLLEQTRSASVERRLTEEAYLQLAQQDTQAQAQALAEVQRALAAAEQRQADLEQAQLTLEAELQETQERLQRRSASLGEVFAIYREEKSNLFGLVSDAFYRHQYPELMAFLQPSSTSERLPSVQDFETLWQSLQQAWIATGQVAAYQGQWIDQQGQQQTDRLIRLGDLQLMQAAGMLRLRDQQPPALWPRQSNALRQSAANFGAGQTASVLLDPARGMTLQLLSRQPTLIERVHQGGVVGYLILLLGVLGLLVAAVQSVRLLAEYRRVKTQLGQLDQPQTNNALGRVMAALQSSYQQAQQQPPEALEARLDEMLVRESAALERGLALVKLLAAMAPLLGLLGTVTGMIATFQAITLFGTGDPAMMAAGISQALVTTVLGLLTAVPLLLAHLLLQGRSRLVARLLEAESSAWLAATLATRSTCPRSAV</sequence>
<protein>
    <submittedName>
        <fullName evidence="11">MotA/TolQ/ExbB proton channel family protein</fullName>
    </submittedName>
</protein>
<dbReference type="PANTHER" id="PTHR30625:SF11">
    <property type="entry name" value="MOTA_TOLQ_EXBB PROTON CHANNEL DOMAIN-CONTAINING PROTEIN"/>
    <property type="match status" value="1"/>
</dbReference>
<dbReference type="PIRSF" id="PIRSF037714">
    <property type="entry name" value="TolR"/>
    <property type="match status" value="1"/>
</dbReference>
<keyword evidence="3 8" id="KW-0812">Transmembrane</keyword>
<dbReference type="EMBL" id="JBANFI010000003">
    <property type="protein sequence ID" value="MFK7160644.1"/>
    <property type="molecule type" value="Genomic_DNA"/>
</dbReference>
<feature type="domain" description="MotA/TolQ/ExbB proton channel" evidence="10">
    <location>
        <begin position="324"/>
        <end position="440"/>
    </location>
</feature>
<keyword evidence="7" id="KW-0175">Coiled coil</keyword>
<feature type="transmembrane region" description="Helical" evidence="8">
    <location>
        <begin position="276"/>
        <end position="301"/>
    </location>
</feature>